<sequence>MRVVILSILSLFILVSCKKSSTFTQISILPQFAVIENVEDVHAILDSCVTPYIYTKVVSLRGLPVDEKKMKFVEMLLPSILVSQYSLYQKITRVEHIEHWLLSHPIMMKKDSLFLYKLFETYNCNEIPELKIRLKPHPASIVLGQAALESGWGSSRFFNEGNNVFGIWSYDAGENRIQALVGRDSTRIYVRSYASIEESVNDYFETIARVKAYDEFRQERYISEKPFELIPLLNKYSEIGDVYTDKLKQLIESNDLTKYDSYVIKNDYFVEEVIKLSQAI</sequence>
<dbReference type="Gene3D" id="1.10.530.10">
    <property type="match status" value="1"/>
</dbReference>
<dbReference type="Proteomes" id="UP000285951">
    <property type="component" value="Unassembled WGS sequence"/>
</dbReference>
<dbReference type="GO" id="GO:0004040">
    <property type="term" value="F:amidase activity"/>
    <property type="evidence" value="ECO:0007669"/>
    <property type="project" value="InterPro"/>
</dbReference>
<dbReference type="SMART" id="SM00047">
    <property type="entry name" value="LYZ2"/>
    <property type="match status" value="1"/>
</dbReference>
<dbReference type="PANTHER" id="PTHR40572:SF1">
    <property type="entry name" value="PROTEIN BAX"/>
    <property type="match status" value="1"/>
</dbReference>
<organism evidence="2 5">
    <name type="scientific">Labilibaculum euxinus</name>
    <dbReference type="NCBI Taxonomy" id="2686357"/>
    <lineage>
        <taxon>Bacteria</taxon>
        <taxon>Pseudomonadati</taxon>
        <taxon>Bacteroidota</taxon>
        <taxon>Bacteroidia</taxon>
        <taxon>Marinilabiliales</taxon>
        <taxon>Marinifilaceae</taxon>
        <taxon>Labilibaculum</taxon>
    </lineage>
</organism>
<evidence type="ECO:0000313" key="2">
    <source>
        <dbReference type="EMBL" id="MUP37981.1"/>
    </source>
</evidence>
<dbReference type="EMBL" id="QTZN02000017">
    <property type="protein sequence ID" value="MVB07186.1"/>
    <property type="molecule type" value="Genomic_DNA"/>
</dbReference>
<comment type="caution">
    <text evidence="2">The sequence shown here is derived from an EMBL/GenBank/DDBJ whole genome shotgun (WGS) entry which is preliminary data.</text>
</comment>
<dbReference type="OrthoDB" id="9810444at2"/>
<reference evidence="2 5" key="2">
    <citation type="submission" date="2019-12" db="EMBL/GenBank/DDBJ databases">
        <title>Draft genome sequence of Labilibaculum sp. strain 44 isolated from deep waters of Black Sea.</title>
        <authorList>
            <person name="Yadav S."/>
            <person name="Villanueva L."/>
        </authorList>
    </citation>
    <scope>NUCLEOTIDE SEQUENCE [LARGE SCALE GENOMIC DNA]</scope>
    <source>
        <strain evidence="2 5">44</strain>
    </source>
</reference>
<evidence type="ECO:0000313" key="3">
    <source>
        <dbReference type="EMBL" id="MVB07186.1"/>
    </source>
</evidence>
<feature type="domain" description="Mannosyl-glycoprotein endo-beta-N-acetylglucosamidase-like" evidence="1">
    <location>
        <begin position="117"/>
        <end position="260"/>
    </location>
</feature>
<dbReference type="RefSeq" id="WP_156195715.1">
    <property type="nucleotide sequence ID" value="NZ_QTZN02000017.1"/>
</dbReference>
<gene>
    <name evidence="3" type="ORF">DWB62_009165</name>
    <name evidence="2" type="ORF">GNY23_09165</name>
</gene>
<dbReference type="PROSITE" id="PS51257">
    <property type="entry name" value="PROKAR_LIPOPROTEIN"/>
    <property type="match status" value="1"/>
</dbReference>
<reference evidence="3 4" key="1">
    <citation type="submission" date="2019-11" db="EMBL/GenBank/DDBJ databases">
        <title>Draft genome sequence of Labilibaculum sp. strain SYP isolated from Black Sea.</title>
        <authorList>
            <person name="Yadav S."/>
            <person name="Villanueva L."/>
        </authorList>
    </citation>
    <scope>NUCLEOTIDE SEQUENCE [LARGE SCALE GENOMIC DNA]</scope>
    <source>
        <strain evidence="3 4">44</strain>
    </source>
</reference>
<name>A0A7M4D5Q2_9BACT</name>
<evidence type="ECO:0000259" key="1">
    <source>
        <dbReference type="SMART" id="SM00047"/>
    </source>
</evidence>
<dbReference type="InterPro" id="IPR002901">
    <property type="entry name" value="MGlyc_endo_b_GlcNAc-like_dom"/>
</dbReference>
<evidence type="ECO:0000313" key="5">
    <source>
        <dbReference type="Proteomes" id="UP000462449"/>
    </source>
</evidence>
<keyword evidence="4" id="KW-1185">Reference proteome</keyword>
<dbReference type="PANTHER" id="PTHR40572">
    <property type="entry name" value="PROTEIN BAX"/>
    <property type="match status" value="1"/>
</dbReference>
<dbReference type="Proteomes" id="UP000462449">
    <property type="component" value="Unassembled WGS sequence"/>
</dbReference>
<evidence type="ECO:0000313" key="4">
    <source>
        <dbReference type="Proteomes" id="UP000285951"/>
    </source>
</evidence>
<dbReference type="Pfam" id="PF01832">
    <property type="entry name" value="Glucosaminidase"/>
    <property type="match status" value="1"/>
</dbReference>
<dbReference type="InterPro" id="IPR053195">
    <property type="entry name" value="Bax-like"/>
</dbReference>
<dbReference type="EMBL" id="WOTW01000017">
    <property type="protein sequence ID" value="MUP37981.1"/>
    <property type="molecule type" value="Genomic_DNA"/>
</dbReference>
<accession>A0A7M4D5Q2</accession>
<protein>
    <recommendedName>
        <fullName evidence="1">Mannosyl-glycoprotein endo-beta-N-acetylglucosamidase-like domain-containing protein</fullName>
    </recommendedName>
</protein>
<dbReference type="AlphaFoldDB" id="A0A7M4D5Q2"/>
<proteinExistence type="predicted"/>